<name>A0A165B8E8_9APHY</name>
<gene>
    <name evidence="1" type="ORF">LAESUDRAFT_666136</name>
</gene>
<accession>A0A165B8E8</accession>
<dbReference type="PANTHER" id="PTHR46579">
    <property type="entry name" value="F5/8 TYPE C DOMAIN-CONTAINING PROTEIN-RELATED"/>
    <property type="match status" value="1"/>
</dbReference>
<sequence>KPKRRMHADDADNFLSFATALKLILARTVYQPELDRARVLLEEYLQGYQRVHPDKVKPNFHYVTHIFDQIDDYGPVYGFWSFLSERLNKVLKSYSTNNHDGGELEVTFFRGFSRDVQLRRLVSLYQHCSLN</sequence>
<dbReference type="EMBL" id="KV427685">
    <property type="protein sequence ID" value="KZT00482.1"/>
    <property type="molecule type" value="Genomic_DNA"/>
</dbReference>
<proteinExistence type="predicted"/>
<keyword evidence="2" id="KW-1185">Reference proteome</keyword>
<dbReference type="PANTHER" id="PTHR46579:SF1">
    <property type="entry name" value="F5_8 TYPE C DOMAIN-CONTAINING PROTEIN"/>
    <property type="match status" value="1"/>
</dbReference>
<evidence type="ECO:0000313" key="1">
    <source>
        <dbReference type="EMBL" id="KZT00482.1"/>
    </source>
</evidence>
<dbReference type="InParanoid" id="A0A165B8E8"/>
<dbReference type="GeneID" id="63822262"/>
<reference evidence="1 2" key="1">
    <citation type="journal article" date="2016" name="Mol. Biol. Evol.">
        <title>Comparative Genomics of Early-Diverging Mushroom-Forming Fungi Provides Insights into the Origins of Lignocellulose Decay Capabilities.</title>
        <authorList>
            <person name="Nagy L.G."/>
            <person name="Riley R."/>
            <person name="Tritt A."/>
            <person name="Adam C."/>
            <person name="Daum C."/>
            <person name="Floudas D."/>
            <person name="Sun H."/>
            <person name="Yadav J.S."/>
            <person name="Pangilinan J."/>
            <person name="Larsson K.H."/>
            <person name="Matsuura K."/>
            <person name="Barry K."/>
            <person name="Labutti K."/>
            <person name="Kuo R."/>
            <person name="Ohm R.A."/>
            <person name="Bhattacharya S.S."/>
            <person name="Shirouzu T."/>
            <person name="Yoshinaga Y."/>
            <person name="Martin F.M."/>
            <person name="Grigoriev I.V."/>
            <person name="Hibbett D.S."/>
        </authorList>
    </citation>
    <scope>NUCLEOTIDE SEQUENCE [LARGE SCALE GENOMIC DNA]</scope>
    <source>
        <strain evidence="1 2">93-53</strain>
    </source>
</reference>
<evidence type="ECO:0000313" key="2">
    <source>
        <dbReference type="Proteomes" id="UP000076871"/>
    </source>
</evidence>
<dbReference type="OrthoDB" id="3247418at2759"/>
<protein>
    <submittedName>
        <fullName evidence="1">Uncharacterized protein</fullName>
    </submittedName>
</protein>
<dbReference type="Proteomes" id="UP000076871">
    <property type="component" value="Unassembled WGS sequence"/>
</dbReference>
<dbReference type="RefSeq" id="XP_040758222.1">
    <property type="nucleotide sequence ID" value="XM_040905232.1"/>
</dbReference>
<feature type="non-terminal residue" evidence="1">
    <location>
        <position position="1"/>
    </location>
</feature>
<organism evidence="1 2">
    <name type="scientific">Laetiporus sulphureus 93-53</name>
    <dbReference type="NCBI Taxonomy" id="1314785"/>
    <lineage>
        <taxon>Eukaryota</taxon>
        <taxon>Fungi</taxon>
        <taxon>Dikarya</taxon>
        <taxon>Basidiomycota</taxon>
        <taxon>Agaricomycotina</taxon>
        <taxon>Agaricomycetes</taxon>
        <taxon>Polyporales</taxon>
        <taxon>Laetiporus</taxon>
    </lineage>
</organism>
<dbReference type="AlphaFoldDB" id="A0A165B8E8"/>